<name>A0ACD5WKR8_AVESA</name>
<keyword evidence="2" id="KW-1185">Reference proteome</keyword>
<evidence type="ECO:0000313" key="1">
    <source>
        <dbReference type="EnsemblPlants" id="AVESA.00010b.r2.4CG1251070.1.CDS.1"/>
    </source>
</evidence>
<reference evidence="1" key="2">
    <citation type="submission" date="2025-09" db="UniProtKB">
        <authorList>
            <consortium name="EnsemblPlants"/>
        </authorList>
    </citation>
    <scope>IDENTIFICATION</scope>
</reference>
<dbReference type="EnsemblPlants" id="AVESA.00010b.r2.4CG1251070.1">
    <property type="protein sequence ID" value="AVESA.00010b.r2.4CG1251070.1.CDS.1"/>
    <property type="gene ID" value="AVESA.00010b.r2.4CG1251070"/>
</dbReference>
<accession>A0ACD5WKR8</accession>
<sequence>MKVQTDPAGAATGLVPGKAKTKLEIRQVWAHNLPSAFADIRLLAEKFPYVSMDTEFPGVIHHPSKHHALLTPAERYAALKSNVDALHLIQVGLSFAATPDSPPSIAFEINLQEFDPRAHRHAPESVALLAAHGLDFDAHRKHGVQARDFAAFLMSSGLVCAGNAVTWVTFHSAYDFGYLVKLLIGRKLPRTLPEFLGLVRVFFGEGVYDIRHVMTRCGGLYGGLDRVAASLGVERAAGRSHQAGSDSALTWDAFRRIREVYFPNQSVRGFAGVLFGLELDLETDLAAAAPSAASEKVIKFGTIGNNEKVIKFGSIGANVPVGTEKIKFGTIGAAAPTGNNSTKNKLGTSSGNYYAKFIVHNSSNGGNKAAAANNNNNNNGRNRCAAVAGGNGNRRNSRKVAPHPQVAVAALR</sequence>
<proteinExistence type="predicted"/>
<evidence type="ECO:0000313" key="2">
    <source>
        <dbReference type="Proteomes" id="UP001732700"/>
    </source>
</evidence>
<organism evidence="1 2">
    <name type="scientific">Avena sativa</name>
    <name type="common">Oat</name>
    <dbReference type="NCBI Taxonomy" id="4498"/>
    <lineage>
        <taxon>Eukaryota</taxon>
        <taxon>Viridiplantae</taxon>
        <taxon>Streptophyta</taxon>
        <taxon>Embryophyta</taxon>
        <taxon>Tracheophyta</taxon>
        <taxon>Spermatophyta</taxon>
        <taxon>Magnoliopsida</taxon>
        <taxon>Liliopsida</taxon>
        <taxon>Poales</taxon>
        <taxon>Poaceae</taxon>
        <taxon>BOP clade</taxon>
        <taxon>Pooideae</taxon>
        <taxon>Poodae</taxon>
        <taxon>Poeae</taxon>
        <taxon>Poeae Chloroplast Group 1 (Aveneae type)</taxon>
        <taxon>Aveninae</taxon>
        <taxon>Avena</taxon>
    </lineage>
</organism>
<reference evidence="1" key="1">
    <citation type="submission" date="2021-05" db="EMBL/GenBank/DDBJ databases">
        <authorList>
            <person name="Scholz U."/>
            <person name="Mascher M."/>
            <person name="Fiebig A."/>
        </authorList>
    </citation>
    <scope>NUCLEOTIDE SEQUENCE [LARGE SCALE GENOMIC DNA]</scope>
</reference>
<protein>
    <submittedName>
        <fullName evidence="1">Uncharacterized protein</fullName>
    </submittedName>
</protein>
<dbReference type="Proteomes" id="UP001732700">
    <property type="component" value="Chromosome 4C"/>
</dbReference>